<reference evidence="1" key="1">
    <citation type="submission" date="2016-10" db="EMBL/GenBank/DDBJ databases">
        <title>Sequence of Gallionella enrichment culture.</title>
        <authorList>
            <person name="Poehlein A."/>
            <person name="Muehling M."/>
            <person name="Daniel R."/>
        </authorList>
    </citation>
    <scope>NUCLEOTIDE SEQUENCE</scope>
</reference>
<name>A0A1J5T6S6_9ZZZZ</name>
<protein>
    <submittedName>
        <fullName evidence="1">Uncharacterized protein</fullName>
    </submittedName>
</protein>
<sequence>MNKEVPEERWCRYILLQGSNPNLIGITQVPLGMDVDDFFPPFHAANCGEGDKYALALAIFDGSVLIAESNFEPRSLLAYRLDDPNYWYGREETLKYLGVIDFRRAC</sequence>
<accession>A0A1J5T6S6</accession>
<gene>
    <name evidence="1" type="ORF">GALL_101200</name>
</gene>
<organism evidence="1">
    <name type="scientific">mine drainage metagenome</name>
    <dbReference type="NCBI Taxonomy" id="410659"/>
    <lineage>
        <taxon>unclassified sequences</taxon>
        <taxon>metagenomes</taxon>
        <taxon>ecological metagenomes</taxon>
    </lineage>
</organism>
<comment type="caution">
    <text evidence="1">The sequence shown here is derived from an EMBL/GenBank/DDBJ whole genome shotgun (WGS) entry which is preliminary data.</text>
</comment>
<evidence type="ECO:0000313" key="1">
    <source>
        <dbReference type="EMBL" id="OIR07838.1"/>
    </source>
</evidence>
<dbReference type="AlphaFoldDB" id="A0A1J5T6S6"/>
<dbReference type="EMBL" id="MLJW01000035">
    <property type="protein sequence ID" value="OIR07838.1"/>
    <property type="molecule type" value="Genomic_DNA"/>
</dbReference>
<proteinExistence type="predicted"/>